<feature type="domain" description="Zinc finger CHC2-type" evidence="4">
    <location>
        <begin position="23"/>
        <end position="82"/>
    </location>
</feature>
<dbReference type="PANTHER" id="PTHR30313">
    <property type="entry name" value="DNA PRIMASE"/>
    <property type="match status" value="1"/>
</dbReference>
<dbReference type="EC" id="2.7.7.-" evidence="5"/>
<evidence type="ECO:0000259" key="4">
    <source>
        <dbReference type="Pfam" id="PF01807"/>
    </source>
</evidence>
<name>A0A5J4S0J5_9ZZZZ</name>
<dbReference type="SUPFAM" id="SSF57783">
    <property type="entry name" value="Zinc beta-ribbon"/>
    <property type="match status" value="1"/>
</dbReference>
<dbReference type="Gene3D" id="3.40.1360.10">
    <property type="match status" value="1"/>
</dbReference>
<dbReference type="Pfam" id="PF13155">
    <property type="entry name" value="Toprim_2"/>
    <property type="match status" value="1"/>
</dbReference>
<protein>
    <submittedName>
        <fullName evidence="5">DNA primase</fullName>
        <ecNumber evidence="5">2.7.7.-</ecNumber>
    </submittedName>
</protein>
<dbReference type="Pfam" id="PF01807">
    <property type="entry name" value="Zn_ribbon_DnaG"/>
    <property type="match status" value="1"/>
</dbReference>
<dbReference type="InterPro" id="IPR050219">
    <property type="entry name" value="DnaG_primase"/>
</dbReference>
<organism evidence="5">
    <name type="scientific">termite gut metagenome</name>
    <dbReference type="NCBI Taxonomy" id="433724"/>
    <lineage>
        <taxon>unclassified sequences</taxon>
        <taxon>metagenomes</taxon>
        <taxon>organismal metagenomes</taxon>
    </lineage>
</organism>
<accession>A0A5J4S0J5</accession>
<evidence type="ECO:0000256" key="3">
    <source>
        <dbReference type="ARBA" id="ARBA00022833"/>
    </source>
</evidence>
<dbReference type="AlphaFoldDB" id="A0A5J4S0J5"/>
<dbReference type="InterPro" id="IPR002694">
    <property type="entry name" value="Znf_CHC2"/>
</dbReference>
<dbReference type="PANTHER" id="PTHR30313:SF2">
    <property type="entry name" value="DNA PRIMASE"/>
    <property type="match status" value="1"/>
</dbReference>
<keyword evidence="5" id="KW-0808">Transferase</keyword>
<dbReference type="InterPro" id="IPR036977">
    <property type="entry name" value="DNA_primase_Znf_CHC2"/>
</dbReference>
<proteinExistence type="predicted"/>
<evidence type="ECO:0000256" key="2">
    <source>
        <dbReference type="ARBA" id="ARBA00022771"/>
    </source>
</evidence>
<gene>
    <name evidence="5" type="ORF">EZS27_012708</name>
</gene>
<comment type="caution">
    <text evidence="5">The sequence shown here is derived from an EMBL/GenBank/DDBJ whole genome shotgun (WGS) entry which is preliminary data.</text>
</comment>
<dbReference type="GO" id="GO:0003677">
    <property type="term" value="F:DNA binding"/>
    <property type="evidence" value="ECO:0007669"/>
    <property type="project" value="InterPro"/>
</dbReference>
<keyword evidence="3" id="KW-0862">Zinc</keyword>
<dbReference type="GO" id="GO:0005737">
    <property type="term" value="C:cytoplasm"/>
    <property type="evidence" value="ECO:0007669"/>
    <property type="project" value="TreeGrafter"/>
</dbReference>
<dbReference type="Gene3D" id="3.90.580.10">
    <property type="entry name" value="Zinc finger, CHC2-type domain"/>
    <property type="match status" value="1"/>
</dbReference>
<evidence type="ECO:0000256" key="1">
    <source>
        <dbReference type="ARBA" id="ARBA00022723"/>
    </source>
</evidence>
<reference evidence="5" key="1">
    <citation type="submission" date="2019-03" db="EMBL/GenBank/DDBJ databases">
        <title>Single cell metagenomics reveals metabolic interactions within the superorganism composed of flagellate Streblomastix strix and complex community of Bacteroidetes bacteria on its surface.</title>
        <authorList>
            <person name="Treitli S.C."/>
            <person name="Kolisko M."/>
            <person name="Husnik F."/>
            <person name="Keeling P."/>
            <person name="Hampl V."/>
        </authorList>
    </citation>
    <scope>NUCLEOTIDE SEQUENCE</scope>
    <source>
        <strain evidence="5">STM</strain>
    </source>
</reference>
<keyword evidence="2" id="KW-0863">Zinc-finger</keyword>
<keyword evidence="5" id="KW-0548">Nucleotidyltransferase</keyword>
<dbReference type="GO" id="GO:0003899">
    <property type="term" value="F:DNA-directed RNA polymerase activity"/>
    <property type="evidence" value="ECO:0007669"/>
    <property type="project" value="InterPro"/>
</dbReference>
<dbReference type="GO" id="GO:0006269">
    <property type="term" value="P:DNA replication, synthesis of primer"/>
    <property type="evidence" value="ECO:0007669"/>
    <property type="project" value="TreeGrafter"/>
</dbReference>
<evidence type="ECO:0000313" key="5">
    <source>
        <dbReference type="EMBL" id="KAA6339348.1"/>
    </source>
</evidence>
<dbReference type="EMBL" id="SNRY01000543">
    <property type="protein sequence ID" value="KAA6339348.1"/>
    <property type="molecule type" value="Genomic_DNA"/>
</dbReference>
<sequence length="301" mass="34631">MNIAQAKNIPLADYLQSIGITPCKKQGNNLWYYSPFRKETEASFKVNLVRNQWFDFGIGKGGNMLDFVMEQQGIEDISHALQILSGKTSTISPVNSFSFRQWENLSAYEDIQILPLENPLLIQYLKERQINIPYAQQVCGEVHFKFKDKSYFAIGFENNLGGYELRNKYFQGTLSPKGITTIKRGNDSCCIFEGFMDYLSYLTLKQKHNPEYPNIGKQDYIILNSVSNVSKAIDIISGYKAKYCYLDNDKAGASAYEEICSKCGLNVFDRSVHYREYKDLNNYLCGKKQVQEKRQSRGMKR</sequence>
<dbReference type="GO" id="GO:0008270">
    <property type="term" value="F:zinc ion binding"/>
    <property type="evidence" value="ECO:0007669"/>
    <property type="project" value="UniProtKB-KW"/>
</dbReference>
<keyword evidence="1" id="KW-0479">Metal-binding</keyword>